<evidence type="ECO:0000256" key="2">
    <source>
        <dbReference type="SAM" id="Phobius"/>
    </source>
</evidence>
<name>A0A9X2PFT7_9HYPH</name>
<feature type="transmembrane region" description="Helical" evidence="2">
    <location>
        <begin position="416"/>
        <end position="440"/>
    </location>
</feature>
<dbReference type="RefSeq" id="WP_258735051.1">
    <property type="nucleotide sequence ID" value="NZ_JANTHZ010000015.1"/>
</dbReference>
<gene>
    <name evidence="3" type="ORF">NVS89_22645</name>
</gene>
<proteinExistence type="predicted"/>
<dbReference type="Proteomes" id="UP001151088">
    <property type="component" value="Unassembled WGS sequence"/>
</dbReference>
<feature type="transmembrane region" description="Helical" evidence="2">
    <location>
        <begin position="324"/>
        <end position="345"/>
    </location>
</feature>
<dbReference type="AlphaFoldDB" id="A0A9X2PFT7"/>
<organism evidence="3 4">
    <name type="scientific">Ancylobacter mangrovi</name>
    <dbReference type="NCBI Taxonomy" id="2972472"/>
    <lineage>
        <taxon>Bacteria</taxon>
        <taxon>Pseudomonadati</taxon>
        <taxon>Pseudomonadota</taxon>
        <taxon>Alphaproteobacteria</taxon>
        <taxon>Hyphomicrobiales</taxon>
        <taxon>Xanthobacteraceae</taxon>
        <taxon>Ancylobacter</taxon>
    </lineage>
</organism>
<evidence type="ECO:0000313" key="3">
    <source>
        <dbReference type="EMBL" id="MCS0497894.1"/>
    </source>
</evidence>
<accession>A0A9X2PFT7</accession>
<evidence type="ECO:0000256" key="1">
    <source>
        <dbReference type="SAM" id="MobiDB-lite"/>
    </source>
</evidence>
<sequence>MAPFPTDLASALECLVQTERAAVTESAGNLTVARLGAVDATAIVEAVAALGWTYVIEDATPEVINREQISPGFEPYRLVVTKPARPEGTAMALTRSGLTDWLLDDKRPPVIWVAGLPSAFETKANRIAPWGDETVFVPMATGCDPRKVVRELAPERLVTAQIDHWLVRDPDLDWPVTHWAFVAWAKYAFPGLLRCLSDEVEEDGTLLFRGPPLSRLKPEADLIGALSPQGMRAVQRAASWVFESSVEMRPRHDLFAPEIARTAHSGQGAGAMFLLAAESALEGAIMARAFGLSEVSRDSLKAMTELRKAVSEEIGKLSDTTRSIASAVAAALFAGIALIAGRLALDNPALIVRQAVAVIGVVLFLYVAAIVASGLHYVGLQRRLRREWHAKIYRFMPESDYETMVVGPAASAEGGFYLAAWIGGIAATLLLVLVVCTALARPSGLPYQQGTEEPATKAAEVPEGASVNSKAGDVPASAGAGTDTQSAQPKMPEKNL</sequence>
<protein>
    <submittedName>
        <fullName evidence="3">Uncharacterized protein</fullName>
    </submittedName>
</protein>
<keyword evidence="2" id="KW-1133">Transmembrane helix</keyword>
<feature type="region of interest" description="Disordered" evidence="1">
    <location>
        <begin position="446"/>
        <end position="496"/>
    </location>
</feature>
<reference evidence="3" key="1">
    <citation type="submission" date="2022-08" db="EMBL/GenBank/DDBJ databases">
        <authorList>
            <person name="Li F."/>
        </authorList>
    </citation>
    <scope>NUCLEOTIDE SEQUENCE</scope>
    <source>
        <strain evidence="3">MQZ15Z-1</strain>
    </source>
</reference>
<evidence type="ECO:0000313" key="4">
    <source>
        <dbReference type="Proteomes" id="UP001151088"/>
    </source>
</evidence>
<keyword evidence="2" id="KW-0472">Membrane</keyword>
<keyword evidence="2" id="KW-0812">Transmembrane</keyword>
<keyword evidence="4" id="KW-1185">Reference proteome</keyword>
<comment type="caution">
    <text evidence="3">The sequence shown here is derived from an EMBL/GenBank/DDBJ whole genome shotgun (WGS) entry which is preliminary data.</text>
</comment>
<feature type="transmembrane region" description="Helical" evidence="2">
    <location>
        <begin position="357"/>
        <end position="378"/>
    </location>
</feature>
<dbReference type="EMBL" id="JANTHZ010000015">
    <property type="protein sequence ID" value="MCS0497894.1"/>
    <property type="molecule type" value="Genomic_DNA"/>
</dbReference>